<dbReference type="EMBL" id="BPEY01000028">
    <property type="protein sequence ID" value="GIU45379.1"/>
    <property type="molecule type" value="Genomic_DNA"/>
</dbReference>
<protein>
    <recommendedName>
        <fullName evidence="4">DUF3379 domain-containing protein</fullName>
    </recommendedName>
</protein>
<keyword evidence="1" id="KW-0472">Membrane</keyword>
<evidence type="ECO:0000256" key="1">
    <source>
        <dbReference type="SAM" id="Phobius"/>
    </source>
</evidence>
<comment type="caution">
    <text evidence="2">The sequence shown here is derived from an EMBL/GenBank/DDBJ whole genome shotgun (WGS) entry which is preliminary data.</text>
</comment>
<evidence type="ECO:0008006" key="4">
    <source>
        <dbReference type="Google" id="ProtNLM"/>
    </source>
</evidence>
<sequence>MMTKKDAAATRFKDRVKLHIEGHCLSEQGMANIEALLANAGHAGVQGGKEKESTLDAELKSKDACYGRESGKPHAKGRWPSQRFNMLFATAASMLLIALALQFYPYTQWQIESNSPLDHQPSLVPQTVSWNIADEVAKNHIKAKPLEVQAQNLAQLRGYFTELDFTIVSSSRLSPNSLMLGGRYCSIQGLTAAQIRFIDQEQAVTLYEVQYDKALYGELPVIEADQQPIEHIVRGVAVAIWVEKGLLMASARPVE</sequence>
<evidence type="ECO:0000313" key="3">
    <source>
        <dbReference type="Proteomes" id="UP000887104"/>
    </source>
</evidence>
<name>A0ABQ4PCT7_9GAMM</name>
<reference evidence="2" key="1">
    <citation type="submission" date="2021-05" db="EMBL/GenBank/DDBJ databases">
        <title>Molecular characterization for Shewanella algae harboring chromosomal blaOXA-55-like strains isolated from clinical and environment sample.</title>
        <authorList>
            <person name="Ohama Y."/>
            <person name="Aoki K."/>
            <person name="Harada S."/>
            <person name="Moriya K."/>
            <person name="Ishii Y."/>
            <person name="Tateda K."/>
        </authorList>
    </citation>
    <scope>NUCLEOTIDE SEQUENCE</scope>
    <source>
        <strain evidence="2">JCM 11563</strain>
    </source>
</reference>
<feature type="transmembrane region" description="Helical" evidence="1">
    <location>
        <begin position="84"/>
        <end position="104"/>
    </location>
</feature>
<dbReference type="RefSeq" id="WP_246616146.1">
    <property type="nucleotide sequence ID" value="NZ_BPEY01000028.1"/>
</dbReference>
<keyword evidence="3" id="KW-1185">Reference proteome</keyword>
<proteinExistence type="predicted"/>
<evidence type="ECO:0000313" key="2">
    <source>
        <dbReference type="EMBL" id="GIU45379.1"/>
    </source>
</evidence>
<keyword evidence="1" id="KW-1133">Transmembrane helix</keyword>
<dbReference type="Proteomes" id="UP000887104">
    <property type="component" value="Unassembled WGS sequence"/>
</dbReference>
<gene>
    <name evidence="2" type="ORF">TUM4438_18710</name>
</gene>
<organism evidence="2 3">
    <name type="scientific">Shewanella sairae</name>
    <dbReference type="NCBI Taxonomy" id="190310"/>
    <lineage>
        <taxon>Bacteria</taxon>
        <taxon>Pseudomonadati</taxon>
        <taxon>Pseudomonadota</taxon>
        <taxon>Gammaproteobacteria</taxon>
        <taxon>Alteromonadales</taxon>
        <taxon>Shewanellaceae</taxon>
        <taxon>Shewanella</taxon>
    </lineage>
</organism>
<keyword evidence="1" id="KW-0812">Transmembrane</keyword>
<accession>A0ABQ4PCT7</accession>